<feature type="compositionally biased region" description="Basic residues" evidence="1">
    <location>
        <begin position="751"/>
        <end position="760"/>
    </location>
</feature>
<reference evidence="2" key="1">
    <citation type="submission" date="2021-03" db="EMBL/GenBank/DDBJ databases">
        <title>Draft genome sequence of rust myrtle Austropuccinia psidii MF-1, a brazilian biotype.</title>
        <authorList>
            <person name="Quecine M.C."/>
            <person name="Pachon D.M.R."/>
            <person name="Bonatelli M.L."/>
            <person name="Correr F.H."/>
            <person name="Franceschini L.M."/>
            <person name="Leite T.F."/>
            <person name="Margarido G.R.A."/>
            <person name="Almeida C.A."/>
            <person name="Ferrarezi J.A."/>
            <person name="Labate C.A."/>
        </authorList>
    </citation>
    <scope>NUCLEOTIDE SEQUENCE</scope>
    <source>
        <strain evidence="2">MF-1</strain>
    </source>
</reference>
<feature type="compositionally biased region" description="Low complexity" evidence="1">
    <location>
        <begin position="425"/>
        <end position="435"/>
    </location>
</feature>
<dbReference type="PANTHER" id="PTHR47807">
    <property type="entry name" value="PROTEIN TBF1"/>
    <property type="match status" value="1"/>
</dbReference>
<gene>
    <name evidence="2" type="ORF">O181_005373</name>
</gene>
<evidence type="ECO:0000256" key="1">
    <source>
        <dbReference type="SAM" id="MobiDB-lite"/>
    </source>
</evidence>
<organism evidence="2 3">
    <name type="scientific">Austropuccinia psidii MF-1</name>
    <dbReference type="NCBI Taxonomy" id="1389203"/>
    <lineage>
        <taxon>Eukaryota</taxon>
        <taxon>Fungi</taxon>
        <taxon>Dikarya</taxon>
        <taxon>Basidiomycota</taxon>
        <taxon>Pucciniomycotina</taxon>
        <taxon>Pucciniomycetes</taxon>
        <taxon>Pucciniales</taxon>
        <taxon>Sphaerophragmiaceae</taxon>
        <taxon>Austropuccinia</taxon>
    </lineage>
</organism>
<feature type="region of interest" description="Disordered" evidence="1">
    <location>
        <begin position="372"/>
        <end position="448"/>
    </location>
</feature>
<feature type="compositionally biased region" description="Polar residues" evidence="1">
    <location>
        <begin position="397"/>
        <end position="424"/>
    </location>
</feature>
<dbReference type="OrthoDB" id="2507862at2759"/>
<evidence type="ECO:0008006" key="4">
    <source>
        <dbReference type="Google" id="ProtNLM"/>
    </source>
</evidence>
<keyword evidence="3" id="KW-1185">Reference proteome</keyword>
<dbReference type="EMBL" id="AVOT02001092">
    <property type="protein sequence ID" value="MBW0465658.1"/>
    <property type="molecule type" value="Genomic_DNA"/>
</dbReference>
<feature type="compositionally biased region" description="Polar residues" evidence="1">
    <location>
        <begin position="553"/>
        <end position="577"/>
    </location>
</feature>
<dbReference type="AlphaFoldDB" id="A0A9Q3BID9"/>
<feature type="compositionally biased region" description="Polar residues" evidence="1">
    <location>
        <begin position="9"/>
        <end position="20"/>
    </location>
</feature>
<feature type="compositionally biased region" description="Basic residues" evidence="1">
    <location>
        <begin position="717"/>
        <end position="734"/>
    </location>
</feature>
<dbReference type="Gene3D" id="1.10.10.60">
    <property type="entry name" value="Homeodomain-like"/>
    <property type="match status" value="1"/>
</dbReference>
<evidence type="ECO:0000313" key="2">
    <source>
        <dbReference type="EMBL" id="MBW0465658.1"/>
    </source>
</evidence>
<dbReference type="PANTHER" id="PTHR47807:SF1">
    <property type="entry name" value="PROTEIN TBF1"/>
    <property type="match status" value="1"/>
</dbReference>
<comment type="caution">
    <text evidence="2">The sequence shown here is derived from an EMBL/GenBank/DDBJ whole genome shotgun (WGS) entry which is preliminary data.</text>
</comment>
<accession>A0A9Q3BID9</accession>
<feature type="compositionally biased region" description="Basic and acidic residues" evidence="1">
    <location>
        <begin position="686"/>
        <end position="695"/>
    </location>
</feature>
<sequence length="854" mass="96622">MITRRQKAATDSSLLNSNTSQERKNSKRNQNQIKSSKIESNNILKDQIELFGIVTDGFLKEVISVPENQRKTFYQGRSLTPTEKATWDTVVGCKNKLWPNQTYLVQDFSYHQDQIRIIHKYNFAYFLVQTIENPDHLLNEFIPIFLHSLLLVDPITINSNTINEGVLDLIIELEVRKLLCCLRSNSEINHHQSCLFTSTGQAQVNPLIYLKLQTETSISDLVSKLHSRSRRIQDYIVEAGGNLESLEQRFPLTNLLDRCLKFIYAFYPTSSPSKAQTIRPVSLADDYIQRAQRAKSAAADKATRRNLQVSPSRLVSSGMSPNLLNGDKTSDLQSHIAGFQDRHHTTIAPQSEQAGKIYRKLMECLNKDPNVFGPKHDKHLSTNNSSSITPKRLTEPTIESSQNDRSTPTPIIAMNTSIFSPHGTSSPSISKGSSSKPEKHMLPGAPFCWNKTQEDASQIEFDTPLSEHDLGVQDGSLSLQQGANCDENAFSHQSDDLADISRYFNAHTNQTDTPQADCNQVEQAKEDQLQPLLGKNNGKLVAPSMVAVEPHDMQNSSKSRTTNRFLSPSSDAETSSDFGRAGKKRSSRQHAVYPPNRGHRAQHEHHEKQSNTWKKDLRSRRFICTMDGQIYEQSQPKAAGPKLPLSCGKKYRCPSENGYISPENKNGPDSDARSPSRMWSSRKGKQHTEKQSDRVKHQRQCSDDSSSYSSHASGFAMKKKHIGIQRSPTKRHRKHSDDSFSSSSRMDKSSKNRKSSRKKRTAWTWEETELLIEEVEKFYEEPNCMAIILRRHGRNGTVSETFANRTSVMLKDKAVHLSTTWWKIKSQLSDERKKAFKRFPAKKNSSAISSDNDT</sequence>
<feature type="region of interest" description="Disordered" evidence="1">
    <location>
        <begin position="657"/>
        <end position="760"/>
    </location>
</feature>
<protein>
    <recommendedName>
        <fullName evidence="4">Myb-like domain-containing protein</fullName>
    </recommendedName>
</protein>
<feature type="region of interest" description="Disordered" evidence="1">
    <location>
        <begin position="1"/>
        <end position="34"/>
    </location>
</feature>
<name>A0A9Q3BID9_9BASI</name>
<dbReference type="InterPro" id="IPR052833">
    <property type="entry name" value="Telomeric_DNA-bd_trans-reg"/>
</dbReference>
<proteinExistence type="predicted"/>
<dbReference type="Proteomes" id="UP000765509">
    <property type="component" value="Unassembled WGS sequence"/>
</dbReference>
<feature type="region of interest" description="Disordered" evidence="1">
    <location>
        <begin position="549"/>
        <end position="614"/>
    </location>
</feature>
<evidence type="ECO:0000313" key="3">
    <source>
        <dbReference type="Proteomes" id="UP000765509"/>
    </source>
</evidence>
<feature type="compositionally biased region" description="Basic and acidic residues" evidence="1">
    <location>
        <begin position="604"/>
        <end position="614"/>
    </location>
</feature>